<dbReference type="Pfam" id="PF00907">
    <property type="entry name" value="T-box"/>
    <property type="match status" value="1"/>
</dbReference>
<dbReference type="Gene3D" id="2.60.40.820">
    <property type="entry name" value="Transcription factor, T-box"/>
    <property type="match status" value="1"/>
</dbReference>
<dbReference type="GO" id="GO:0003700">
    <property type="term" value="F:DNA-binding transcription factor activity"/>
    <property type="evidence" value="ECO:0007669"/>
    <property type="project" value="InterPro"/>
</dbReference>
<dbReference type="InterPro" id="IPR008967">
    <property type="entry name" value="p53-like_TF_DNA-bd_sf"/>
</dbReference>
<reference evidence="7" key="2">
    <citation type="submission" date="2002-03" db="EMBL/GenBank/DDBJ databases">
        <authorList>
            <consortium name="The Anopheles Genome Sequencing Consortium"/>
        </authorList>
    </citation>
    <scope>NUCLEOTIDE SEQUENCE</scope>
    <source>
        <strain evidence="7">PEST</strain>
    </source>
</reference>
<dbReference type="GO" id="GO:0045893">
    <property type="term" value="P:positive regulation of DNA-templated transcription"/>
    <property type="evidence" value="ECO:0007669"/>
    <property type="project" value="InterPro"/>
</dbReference>
<evidence type="ECO:0000313" key="7">
    <source>
        <dbReference type="EMBL" id="EAU76697.1"/>
    </source>
</evidence>
<evidence type="ECO:0000256" key="2">
    <source>
        <dbReference type="ARBA" id="ARBA00023125"/>
    </source>
</evidence>
<evidence type="ECO:0000256" key="5">
    <source>
        <dbReference type="PROSITE-ProRule" id="PRU00201"/>
    </source>
</evidence>
<evidence type="ECO:0000256" key="1">
    <source>
        <dbReference type="ARBA" id="ARBA00023015"/>
    </source>
</evidence>
<keyword evidence="3" id="KW-0804">Transcription</keyword>
<dbReference type="InterPro" id="IPR046360">
    <property type="entry name" value="T-box_DNA-bd"/>
</dbReference>
<dbReference type="InParanoid" id="A0NE18"/>
<name>A0NE18_ANOGA</name>
<dbReference type="PANTHER" id="PTHR11267:SF190">
    <property type="entry name" value="T-BOX TRANSCRIPTION FACTOR TBX20"/>
    <property type="match status" value="1"/>
</dbReference>
<evidence type="ECO:0000256" key="4">
    <source>
        <dbReference type="ARBA" id="ARBA00023242"/>
    </source>
</evidence>
<dbReference type="EMBL" id="AAAB01008944">
    <property type="protein sequence ID" value="EAU76697.1"/>
    <property type="molecule type" value="Genomic_DNA"/>
</dbReference>
<dbReference type="PROSITE" id="PS50252">
    <property type="entry name" value="TBOX_3"/>
    <property type="match status" value="1"/>
</dbReference>
<reference evidence="7" key="3">
    <citation type="journal article" date="2004" name="Trends Parasitol.">
        <title>The Anopheles gambiae genome: an update.</title>
        <authorList>
            <person name="Mongin E."/>
            <person name="Louis C."/>
            <person name="Holt R.A."/>
            <person name="Birney E."/>
            <person name="Collins F.H."/>
        </authorList>
    </citation>
    <scope>NUCLEOTIDE SEQUENCE</scope>
    <source>
        <strain evidence="7">PEST</strain>
    </source>
</reference>
<gene>
    <name evidence="7" type="ORF">AgaP_AGAP008565</name>
</gene>
<dbReference type="InterPro" id="IPR036960">
    <property type="entry name" value="T-box_sf"/>
</dbReference>
<proteinExistence type="predicted"/>
<evidence type="ECO:0000256" key="3">
    <source>
        <dbReference type="ARBA" id="ARBA00023163"/>
    </source>
</evidence>
<dbReference type="GO" id="GO:0006357">
    <property type="term" value="P:regulation of transcription by RNA polymerase II"/>
    <property type="evidence" value="ECO:0007669"/>
    <property type="project" value="UniProtKB-ARBA"/>
</dbReference>
<comment type="subcellular location">
    <subcellularLocation>
        <location evidence="5">Nucleus</location>
    </subcellularLocation>
</comment>
<dbReference type="GO" id="GO:0048731">
    <property type="term" value="P:system development"/>
    <property type="evidence" value="ECO:0007669"/>
    <property type="project" value="UniProtKB-ARBA"/>
</dbReference>
<keyword evidence="1" id="KW-0805">Transcription regulation</keyword>
<accession>A0NE18</accession>
<dbReference type="HOGENOM" id="CLU_014430_9_2_1"/>
<dbReference type="GO" id="GO:0000978">
    <property type="term" value="F:RNA polymerase II cis-regulatory region sequence-specific DNA binding"/>
    <property type="evidence" value="ECO:0007669"/>
    <property type="project" value="InterPro"/>
</dbReference>
<protein>
    <submittedName>
        <fullName evidence="7">AGAP008565-PA</fullName>
    </submittedName>
</protein>
<keyword evidence="2 5" id="KW-0238">DNA-binding</keyword>
<reference evidence="7" key="4">
    <citation type="journal article" date="2007" name="Genome Biol.">
        <title>Update of the Anopheles gambiae PEST genome assembly.</title>
        <authorList>
            <person name="Sharakhova M.V."/>
            <person name="Hammond M.P."/>
            <person name="Lobo N.F."/>
            <person name="Krzywinski J."/>
            <person name="Unger M.F."/>
            <person name="Hillenmeyer M.E."/>
            <person name="Bruggner R.V."/>
            <person name="Birney E."/>
            <person name="Collins F.H."/>
        </authorList>
    </citation>
    <scope>NUCLEOTIDE SEQUENCE</scope>
    <source>
        <strain evidence="7">PEST</strain>
    </source>
</reference>
<feature type="domain" description="T-box" evidence="6">
    <location>
        <begin position="1"/>
        <end position="81"/>
    </location>
</feature>
<dbReference type="STRING" id="7165.A0NE18"/>
<dbReference type="VEuPathDB" id="VectorBase:AGAMI1_005890"/>
<dbReference type="GO" id="GO:0005634">
    <property type="term" value="C:nucleus"/>
    <property type="evidence" value="ECO:0007669"/>
    <property type="project" value="UniProtKB-SubCell"/>
</dbReference>
<dbReference type="PANTHER" id="PTHR11267">
    <property type="entry name" value="T-BOX PROTEIN-RELATED"/>
    <property type="match status" value="1"/>
</dbReference>
<reference evidence="7" key="5">
    <citation type="submission" date="2011-05" db="EMBL/GenBank/DDBJ databases">
        <authorList>
            <consortium name="VectorBase"/>
        </authorList>
    </citation>
    <scope>NUCLEOTIDE SEQUENCE</scope>
    <source>
        <strain evidence="7">PEST</strain>
    </source>
</reference>
<dbReference type="InterPro" id="IPR001699">
    <property type="entry name" value="TF_T-box"/>
</dbReference>
<dbReference type="SUPFAM" id="SSF49417">
    <property type="entry name" value="p53-like transcription factors"/>
    <property type="match status" value="1"/>
</dbReference>
<reference evidence="7" key="1">
    <citation type="journal article" date="2002" name="Science">
        <title>The genome sequence of the malaria mosquito Anopheles gambiae.</title>
        <authorList>
            <person name="Holt R.A."/>
            <person name="Subramanian G.M."/>
            <person name="Halpern A."/>
            <person name="Sutton G.G."/>
            <person name="Charlab R."/>
            <person name="Nusskern D.R."/>
            <person name="Wincker P."/>
            <person name="Clark A.G."/>
            <person name="Ribeiro J.M."/>
            <person name="Wides R."/>
            <person name="Salzberg S.L."/>
            <person name="Loftus B."/>
            <person name="Yandell M."/>
            <person name="Majoros W.H."/>
            <person name="Rusch D.B."/>
            <person name="Lai Z."/>
            <person name="Kraft C.L."/>
            <person name="Abril J.F."/>
            <person name="Anthouard V."/>
            <person name="Arensburger P."/>
            <person name="Atkinson P.W."/>
            <person name="Baden H."/>
            <person name="de Berardinis V."/>
            <person name="Baldwin D."/>
            <person name="Benes V."/>
            <person name="Biedler J."/>
            <person name="Blass C."/>
            <person name="Bolanos R."/>
            <person name="Boscus D."/>
            <person name="Barnstead M."/>
            <person name="Cai S."/>
            <person name="Center A."/>
            <person name="Chaturverdi K."/>
            <person name="Christophides G.K."/>
            <person name="Chrystal M.A."/>
            <person name="Clamp M."/>
            <person name="Cravchik A."/>
            <person name="Curwen V."/>
            <person name="Dana A."/>
            <person name="Delcher A."/>
            <person name="Dew I."/>
            <person name="Evans C.A."/>
            <person name="Flanigan M."/>
            <person name="Grundschober-Freimoser A."/>
            <person name="Friedli L."/>
            <person name="Gu Z."/>
            <person name="Guan P."/>
            <person name="Guigo R."/>
            <person name="Hillenmeyer M.E."/>
            <person name="Hladun S.L."/>
            <person name="Hogan J.R."/>
            <person name="Hong Y.S."/>
            <person name="Hoover J."/>
            <person name="Jaillon O."/>
            <person name="Ke Z."/>
            <person name="Kodira C."/>
            <person name="Kokoza E."/>
            <person name="Koutsos A."/>
            <person name="Letunic I."/>
            <person name="Levitsky A."/>
            <person name="Liang Y."/>
            <person name="Lin J.J."/>
            <person name="Lobo N.F."/>
            <person name="Lopez J.R."/>
            <person name="Malek J.A."/>
            <person name="McIntosh T.C."/>
            <person name="Meister S."/>
            <person name="Miller J."/>
            <person name="Mobarry C."/>
            <person name="Mongin E."/>
            <person name="Murphy S.D."/>
            <person name="O'Brochta D.A."/>
            <person name="Pfannkoch C."/>
            <person name="Qi R."/>
            <person name="Regier M.A."/>
            <person name="Remington K."/>
            <person name="Shao H."/>
            <person name="Sharakhova M.V."/>
            <person name="Sitter C.D."/>
            <person name="Shetty J."/>
            <person name="Smith T.J."/>
            <person name="Strong R."/>
            <person name="Sun J."/>
            <person name="Thomasova D."/>
            <person name="Ton L.Q."/>
            <person name="Topalis P."/>
            <person name="Tu Z."/>
            <person name="Unger M.F."/>
            <person name="Walenz B."/>
            <person name="Wang A."/>
            <person name="Wang J."/>
            <person name="Wang M."/>
            <person name="Wang X."/>
            <person name="Woodford K.J."/>
            <person name="Wortman J.R."/>
            <person name="Wu M."/>
            <person name="Yao A."/>
            <person name="Zdobnov E.M."/>
            <person name="Zhang H."/>
            <person name="Zhao Q."/>
            <person name="Zhao S."/>
            <person name="Zhu S.C."/>
            <person name="Zhimulev I."/>
            <person name="Coluzzi M."/>
            <person name="della Torre A."/>
            <person name="Roth C.W."/>
            <person name="Louis C."/>
            <person name="Kalush F."/>
            <person name="Mural R.J."/>
            <person name="Myers E.W."/>
            <person name="Adams M.D."/>
            <person name="Smith H.O."/>
            <person name="Broder S."/>
            <person name="Gardner M.J."/>
            <person name="Fraser C.M."/>
            <person name="Birney E."/>
            <person name="Bork P."/>
            <person name="Brey P.T."/>
            <person name="Venter J.C."/>
            <person name="Weissenbach J."/>
            <person name="Kafatos F.C."/>
            <person name="Collins F.H."/>
            <person name="Hoffman S.L."/>
        </authorList>
    </citation>
    <scope>NUCLEOTIDE SEQUENCE [LARGE SCALE GENOMIC DNA]</scope>
    <source>
        <strain evidence="7">PEST</strain>
    </source>
</reference>
<comment type="caution">
    <text evidence="5">Lacks conserved residue(s) required for the propagation of feature annotation.</text>
</comment>
<dbReference type="VEuPathDB" id="VectorBase:AGAP008563"/>
<dbReference type="SMART" id="SM00425">
    <property type="entry name" value="TBOX"/>
    <property type="match status" value="1"/>
</dbReference>
<dbReference type="FunFam" id="2.60.40.820:FF:000023">
    <property type="entry name" value="CSON002431 protein"/>
    <property type="match status" value="1"/>
</dbReference>
<dbReference type="PhylomeDB" id="A0NE18"/>
<organism evidence="7">
    <name type="scientific">Anopheles gambiae</name>
    <name type="common">African malaria mosquito</name>
    <dbReference type="NCBI Taxonomy" id="7165"/>
    <lineage>
        <taxon>Eukaryota</taxon>
        <taxon>Metazoa</taxon>
        <taxon>Ecdysozoa</taxon>
        <taxon>Arthropoda</taxon>
        <taxon>Hexapoda</taxon>
        <taxon>Insecta</taxon>
        <taxon>Pterygota</taxon>
        <taxon>Neoptera</taxon>
        <taxon>Endopterygota</taxon>
        <taxon>Diptera</taxon>
        <taxon>Nematocera</taxon>
        <taxon>Culicoidea</taxon>
        <taxon>Culicidae</taxon>
        <taxon>Anophelinae</taxon>
        <taxon>Anopheles</taxon>
    </lineage>
</organism>
<sequence>MYWFSSVIIVLNSMHRYQPRIHLARLGPGQNIPITPKELAEVDHKTYVFPETIFTAVTAYQNQLITKLKIDSNPFAKGFRDSSRLTDFDR</sequence>
<keyword evidence="4 5" id="KW-0539">Nucleus</keyword>
<evidence type="ECO:0000259" key="6">
    <source>
        <dbReference type="PROSITE" id="PS50252"/>
    </source>
</evidence>
<comment type="caution">
    <text evidence="7">The sequence shown here is derived from an EMBL/GenBank/DDBJ whole genome shotgun (WGS) entry which is preliminary data.</text>
</comment>
<dbReference type="AlphaFoldDB" id="A0NE18"/>
<dbReference type="PRINTS" id="PR00937">
    <property type="entry name" value="TBOX"/>
</dbReference>